<evidence type="ECO:0000256" key="1">
    <source>
        <dbReference type="SAM" id="MobiDB-lite"/>
    </source>
</evidence>
<keyword evidence="3" id="KW-1185">Reference proteome</keyword>
<evidence type="ECO:0000313" key="2">
    <source>
        <dbReference type="EMBL" id="MBF4693573.1"/>
    </source>
</evidence>
<accession>A0ABR9ZTU6</accession>
<evidence type="ECO:0000313" key="3">
    <source>
        <dbReference type="Proteomes" id="UP000614200"/>
    </source>
</evidence>
<dbReference type="EMBL" id="JADKNH010000006">
    <property type="protein sequence ID" value="MBF4693573.1"/>
    <property type="molecule type" value="Genomic_DNA"/>
</dbReference>
<dbReference type="RefSeq" id="WP_194701817.1">
    <property type="nucleotide sequence ID" value="NZ_JADKNH010000006.1"/>
</dbReference>
<feature type="region of interest" description="Disordered" evidence="1">
    <location>
        <begin position="1"/>
        <end position="38"/>
    </location>
</feature>
<protein>
    <submittedName>
        <fullName evidence="2">Uncharacterized protein</fullName>
    </submittedName>
</protein>
<proteinExistence type="predicted"/>
<reference evidence="2 3" key="1">
    <citation type="submission" date="2020-11" db="EMBL/GenBank/DDBJ databases">
        <title>Fusibacter basophilias sp. nov.</title>
        <authorList>
            <person name="Qiu D."/>
        </authorList>
    </citation>
    <scope>NUCLEOTIDE SEQUENCE [LARGE SCALE GENOMIC DNA]</scope>
    <source>
        <strain evidence="2 3">Q10-2</strain>
    </source>
</reference>
<feature type="compositionally biased region" description="Basic and acidic residues" evidence="1">
    <location>
        <begin position="20"/>
        <end position="38"/>
    </location>
</feature>
<comment type="caution">
    <text evidence="2">The sequence shown here is derived from an EMBL/GenBank/DDBJ whole genome shotgun (WGS) entry which is preliminary data.</text>
</comment>
<name>A0ABR9ZTU6_9FIRM</name>
<organism evidence="2 3">
    <name type="scientific">Fusibacter ferrireducens</name>
    <dbReference type="NCBI Taxonomy" id="2785058"/>
    <lineage>
        <taxon>Bacteria</taxon>
        <taxon>Bacillati</taxon>
        <taxon>Bacillota</taxon>
        <taxon>Clostridia</taxon>
        <taxon>Eubacteriales</taxon>
        <taxon>Eubacteriales Family XII. Incertae Sedis</taxon>
        <taxon>Fusibacter</taxon>
    </lineage>
</organism>
<gene>
    <name evidence="2" type="ORF">ISU02_10595</name>
</gene>
<sequence length="98" mass="11783">MPYRGTNAKRQVVHAKSKNTLRDGAKNHYHSEKKELEHELSQNKTEILKLLNDGYRYERTSKEGFRTIVHFINNDQHRIEIQFDFFDNFKALEDLYLN</sequence>
<dbReference type="Proteomes" id="UP000614200">
    <property type="component" value="Unassembled WGS sequence"/>
</dbReference>